<feature type="region of interest" description="Disordered" evidence="5">
    <location>
        <begin position="59"/>
        <end position="119"/>
    </location>
</feature>
<dbReference type="PRINTS" id="PR00249">
    <property type="entry name" value="GPCRSECRETIN"/>
</dbReference>
<dbReference type="EMBL" id="VIIS01002014">
    <property type="protein sequence ID" value="KAF0289694.1"/>
    <property type="molecule type" value="Genomic_DNA"/>
</dbReference>
<comment type="subcellular location">
    <subcellularLocation>
        <location evidence="1">Membrane</location>
        <topology evidence="1">Multi-pass membrane protein</topology>
    </subcellularLocation>
</comment>
<feature type="domain" description="G-protein coupled receptors family 2 profile 2" evidence="7">
    <location>
        <begin position="128"/>
        <end position="214"/>
    </location>
</feature>
<evidence type="ECO:0000256" key="6">
    <source>
        <dbReference type="SAM" id="Phobius"/>
    </source>
</evidence>
<dbReference type="AlphaFoldDB" id="A0A6A4VDS2"/>
<dbReference type="Pfam" id="PF00002">
    <property type="entry name" value="7tm_2"/>
    <property type="match status" value="1"/>
</dbReference>
<keyword evidence="9" id="KW-1185">Reference proteome</keyword>
<dbReference type="GO" id="GO:0007188">
    <property type="term" value="P:adenylate cyclase-modulating G protein-coupled receptor signaling pathway"/>
    <property type="evidence" value="ECO:0007669"/>
    <property type="project" value="TreeGrafter"/>
</dbReference>
<dbReference type="GO" id="GO:0005886">
    <property type="term" value="C:plasma membrane"/>
    <property type="evidence" value="ECO:0007669"/>
    <property type="project" value="TreeGrafter"/>
</dbReference>
<evidence type="ECO:0000256" key="3">
    <source>
        <dbReference type="ARBA" id="ARBA00022989"/>
    </source>
</evidence>
<dbReference type="Gene3D" id="1.20.1070.10">
    <property type="entry name" value="Rhodopsin 7-helix transmembrane proteins"/>
    <property type="match status" value="1"/>
</dbReference>
<protein>
    <submittedName>
        <fullName evidence="8">Corticotropin-releasing factor receptor 1</fullName>
    </submittedName>
</protein>
<dbReference type="GO" id="GO:0008528">
    <property type="term" value="F:G protein-coupled peptide receptor activity"/>
    <property type="evidence" value="ECO:0007669"/>
    <property type="project" value="TreeGrafter"/>
</dbReference>
<keyword evidence="3 6" id="KW-1133">Transmembrane helix</keyword>
<keyword evidence="2 6" id="KW-0812">Transmembrane</keyword>
<dbReference type="GO" id="GO:0007166">
    <property type="term" value="P:cell surface receptor signaling pathway"/>
    <property type="evidence" value="ECO:0007669"/>
    <property type="project" value="InterPro"/>
</dbReference>
<evidence type="ECO:0000313" key="8">
    <source>
        <dbReference type="EMBL" id="KAF0289694.1"/>
    </source>
</evidence>
<proteinExistence type="predicted"/>
<evidence type="ECO:0000256" key="2">
    <source>
        <dbReference type="ARBA" id="ARBA00022692"/>
    </source>
</evidence>
<name>A0A6A4VDS2_AMPAM</name>
<evidence type="ECO:0000256" key="5">
    <source>
        <dbReference type="SAM" id="MobiDB-lite"/>
    </source>
</evidence>
<keyword evidence="8" id="KW-0675">Receptor</keyword>
<evidence type="ECO:0000256" key="4">
    <source>
        <dbReference type="ARBA" id="ARBA00023136"/>
    </source>
</evidence>
<dbReference type="OrthoDB" id="5967113at2759"/>
<dbReference type="PANTHER" id="PTHR45620">
    <property type="entry name" value="PDF RECEPTOR-LIKE PROTEIN-RELATED"/>
    <property type="match status" value="1"/>
</dbReference>
<feature type="transmembrane region" description="Helical" evidence="6">
    <location>
        <begin position="186"/>
        <end position="213"/>
    </location>
</feature>
<feature type="transmembrane region" description="Helical" evidence="6">
    <location>
        <begin position="157"/>
        <end position="174"/>
    </location>
</feature>
<dbReference type="InterPro" id="IPR017981">
    <property type="entry name" value="GPCR_2-like_7TM"/>
</dbReference>
<dbReference type="PROSITE" id="PS50261">
    <property type="entry name" value="G_PROTEIN_RECEP_F2_4"/>
    <property type="match status" value="1"/>
</dbReference>
<gene>
    <name evidence="8" type="primary">CRHR1_0</name>
    <name evidence="8" type="ORF">FJT64_012087</name>
</gene>
<accession>A0A6A4VDS2</accession>
<dbReference type="InterPro" id="IPR000832">
    <property type="entry name" value="GPCR_2_secretin-like"/>
</dbReference>
<comment type="caution">
    <text evidence="8">The sequence shown here is derived from an EMBL/GenBank/DDBJ whole genome shotgun (WGS) entry which is preliminary data.</text>
</comment>
<keyword evidence="4 6" id="KW-0472">Membrane</keyword>
<dbReference type="Proteomes" id="UP000440578">
    <property type="component" value="Unassembled WGS sequence"/>
</dbReference>
<evidence type="ECO:0000313" key="9">
    <source>
        <dbReference type="Proteomes" id="UP000440578"/>
    </source>
</evidence>
<dbReference type="PANTHER" id="PTHR45620:SF17">
    <property type="entry name" value="PDF RECEPTOR"/>
    <property type="match status" value="1"/>
</dbReference>
<organism evidence="8 9">
    <name type="scientific">Amphibalanus amphitrite</name>
    <name type="common">Striped barnacle</name>
    <name type="synonym">Balanus amphitrite</name>
    <dbReference type="NCBI Taxonomy" id="1232801"/>
    <lineage>
        <taxon>Eukaryota</taxon>
        <taxon>Metazoa</taxon>
        <taxon>Ecdysozoa</taxon>
        <taxon>Arthropoda</taxon>
        <taxon>Crustacea</taxon>
        <taxon>Multicrustacea</taxon>
        <taxon>Cirripedia</taxon>
        <taxon>Thoracica</taxon>
        <taxon>Thoracicalcarea</taxon>
        <taxon>Balanomorpha</taxon>
        <taxon>Balanoidea</taxon>
        <taxon>Balanidae</taxon>
        <taxon>Amphibalaninae</taxon>
        <taxon>Amphibalanus</taxon>
    </lineage>
</organism>
<evidence type="ECO:0000259" key="7">
    <source>
        <dbReference type="PROSITE" id="PS50261"/>
    </source>
</evidence>
<dbReference type="InterPro" id="IPR050332">
    <property type="entry name" value="GPCR_2"/>
</dbReference>
<evidence type="ECO:0000256" key="1">
    <source>
        <dbReference type="ARBA" id="ARBA00004141"/>
    </source>
</evidence>
<reference evidence="8 9" key="1">
    <citation type="submission" date="2019-07" db="EMBL/GenBank/DDBJ databases">
        <title>Draft genome assembly of a fouling barnacle, Amphibalanus amphitrite (Darwin, 1854): The first reference genome for Thecostraca.</title>
        <authorList>
            <person name="Kim W."/>
        </authorList>
    </citation>
    <scope>NUCLEOTIDE SEQUENCE [LARGE SCALE GENOMIC DNA]</scope>
    <source>
        <strain evidence="8">SNU_AA5</strain>
        <tissue evidence="8">Soma without cirri and trophi</tissue>
    </source>
</reference>
<sequence length="248" mass="26732">MCIIPGVAGTLRRRPDALTEQKRPLSRADPGRQLCSRATSLARPIGHNKGAAAHRRLLPGLHPVGEPAGLHPVGEPAGLHPVGEPAGLHPVGEPAGLHPVGEPAGLHPVGEPAGLHPVGEPAGLHPANLGFLLNILRVLVTKLHESSSNDVQKVRKAVRAALFLLPLLGITHSLEMFEPPLDRSVAVFGCYTIVLAVLDSFQGFYISLLYCFLNQEVRDAVVKQWHDMSVQRQLGCRRPSHIDRKASW</sequence>